<gene>
    <name evidence="2" type="ORF">CYMTET_6107</name>
</gene>
<keyword evidence="3" id="KW-1185">Reference proteome</keyword>
<accession>A0AAE0GY32</accession>
<dbReference type="Proteomes" id="UP001190700">
    <property type="component" value="Unassembled WGS sequence"/>
</dbReference>
<comment type="caution">
    <text evidence="2">The sequence shown here is derived from an EMBL/GenBank/DDBJ whole genome shotgun (WGS) entry which is preliminary data.</text>
</comment>
<dbReference type="EMBL" id="LGRX02001322">
    <property type="protein sequence ID" value="KAK3286332.1"/>
    <property type="molecule type" value="Genomic_DNA"/>
</dbReference>
<feature type="region of interest" description="Disordered" evidence="1">
    <location>
        <begin position="76"/>
        <end position="96"/>
    </location>
</feature>
<proteinExistence type="predicted"/>
<organism evidence="2 3">
    <name type="scientific">Cymbomonas tetramitiformis</name>
    <dbReference type="NCBI Taxonomy" id="36881"/>
    <lineage>
        <taxon>Eukaryota</taxon>
        <taxon>Viridiplantae</taxon>
        <taxon>Chlorophyta</taxon>
        <taxon>Pyramimonadophyceae</taxon>
        <taxon>Pyramimonadales</taxon>
        <taxon>Pyramimonadaceae</taxon>
        <taxon>Cymbomonas</taxon>
    </lineage>
</organism>
<dbReference type="AlphaFoldDB" id="A0AAE0GY32"/>
<name>A0AAE0GY32_9CHLO</name>
<evidence type="ECO:0000313" key="2">
    <source>
        <dbReference type="EMBL" id="KAK3286332.1"/>
    </source>
</evidence>
<protein>
    <submittedName>
        <fullName evidence="2">Uncharacterized protein</fullName>
    </submittedName>
</protein>
<sequence>MNLGGSFGNLYVLQKHKDWALSEKRRPVVPGFAAPDKMLQNRLDRVLYFLIESLGGQFNVSSTQDIVVPRRQDFNGRLAEGSPQEGGSKNDGGTSVGGDERIFDGYIHECYPEGVAVEQTSEGLEWLLCGMRLTVGSRTGVSAKMTMKNVEAGTAVVAMPGWVAF</sequence>
<evidence type="ECO:0000256" key="1">
    <source>
        <dbReference type="SAM" id="MobiDB-lite"/>
    </source>
</evidence>
<evidence type="ECO:0000313" key="3">
    <source>
        <dbReference type="Proteomes" id="UP001190700"/>
    </source>
</evidence>
<reference evidence="2 3" key="1">
    <citation type="journal article" date="2015" name="Genome Biol. Evol.">
        <title>Comparative Genomics of a Bacterivorous Green Alga Reveals Evolutionary Causalities and Consequences of Phago-Mixotrophic Mode of Nutrition.</title>
        <authorList>
            <person name="Burns J.A."/>
            <person name="Paasch A."/>
            <person name="Narechania A."/>
            <person name="Kim E."/>
        </authorList>
    </citation>
    <scope>NUCLEOTIDE SEQUENCE [LARGE SCALE GENOMIC DNA]</scope>
    <source>
        <strain evidence="2 3">PLY_AMNH</strain>
    </source>
</reference>